<dbReference type="Gene3D" id="3.50.50.60">
    <property type="entry name" value="FAD/NAD(P)-binding domain"/>
    <property type="match status" value="1"/>
</dbReference>
<protein>
    <recommendedName>
        <fullName evidence="3">Oxidoreductase</fullName>
    </recommendedName>
</protein>
<comment type="caution">
    <text evidence="1">The sequence shown here is derived from an EMBL/GenBank/DDBJ whole genome shotgun (WGS) entry which is preliminary data.</text>
</comment>
<evidence type="ECO:0000313" key="1">
    <source>
        <dbReference type="EMBL" id="MEJ8640397.1"/>
    </source>
</evidence>
<name>A0ABU8TXQ1_9ACTN</name>
<dbReference type="SUPFAM" id="SSF51905">
    <property type="entry name" value="FAD/NAD(P)-binding domain"/>
    <property type="match status" value="1"/>
</dbReference>
<dbReference type="Proteomes" id="UP001382904">
    <property type="component" value="Unassembled WGS sequence"/>
</dbReference>
<organism evidence="1 2">
    <name type="scientific">Streptomyces caledonius</name>
    <dbReference type="NCBI Taxonomy" id="3134107"/>
    <lineage>
        <taxon>Bacteria</taxon>
        <taxon>Bacillati</taxon>
        <taxon>Actinomycetota</taxon>
        <taxon>Actinomycetes</taxon>
        <taxon>Kitasatosporales</taxon>
        <taxon>Streptomycetaceae</taxon>
        <taxon>Streptomyces</taxon>
    </lineage>
</organism>
<evidence type="ECO:0000313" key="2">
    <source>
        <dbReference type="Proteomes" id="UP001382904"/>
    </source>
</evidence>
<sequence length="65" mass="6931">MSNQIYDAVVVGARCAGAPTAMLLARKGYRVLLADQATFPSDTVSTHLVHPPGLAALDRWGLLPR</sequence>
<dbReference type="EMBL" id="JBBKAM010000002">
    <property type="protein sequence ID" value="MEJ8640397.1"/>
    <property type="molecule type" value="Genomic_DNA"/>
</dbReference>
<reference evidence="1 2" key="1">
    <citation type="submission" date="2024-03" db="EMBL/GenBank/DDBJ databases">
        <title>Novel Streptomyces species of biotechnological and ecological value are a feature of Machair soil.</title>
        <authorList>
            <person name="Prole J.R."/>
            <person name="Goodfellow M."/>
            <person name="Allenby N."/>
            <person name="Ward A.C."/>
        </authorList>
    </citation>
    <scope>NUCLEOTIDE SEQUENCE [LARGE SCALE GENOMIC DNA]</scope>
    <source>
        <strain evidence="1 2">MS1.HAVA.3</strain>
    </source>
</reference>
<proteinExistence type="predicted"/>
<dbReference type="InterPro" id="IPR036188">
    <property type="entry name" value="FAD/NAD-bd_sf"/>
</dbReference>
<gene>
    <name evidence="1" type="ORF">WKI68_01050</name>
</gene>
<evidence type="ECO:0008006" key="3">
    <source>
        <dbReference type="Google" id="ProtNLM"/>
    </source>
</evidence>
<keyword evidence="2" id="KW-1185">Reference proteome</keyword>
<accession>A0ABU8TXQ1</accession>